<accession>A0ABP9UMN3</accession>
<dbReference type="PANTHER" id="PTHR21197:SF0">
    <property type="entry name" value="UDP-GALACTOPYRANOSE MUTASE"/>
    <property type="match status" value="1"/>
</dbReference>
<dbReference type="SUPFAM" id="SSF51971">
    <property type="entry name" value="Nucleotide-binding domain"/>
    <property type="match status" value="1"/>
</dbReference>
<dbReference type="Pfam" id="PF03275">
    <property type="entry name" value="GLF"/>
    <property type="match status" value="1"/>
</dbReference>
<evidence type="ECO:0000259" key="1">
    <source>
        <dbReference type="Pfam" id="PF03275"/>
    </source>
</evidence>
<dbReference type="InterPro" id="IPR015899">
    <property type="entry name" value="UDP-GalPyranose_mutase_C"/>
</dbReference>
<dbReference type="Proteomes" id="UP001476282">
    <property type="component" value="Unassembled WGS sequence"/>
</dbReference>
<gene>
    <name evidence="2" type="primary">glf</name>
    <name evidence="2" type="ORF">Hsar01_01171</name>
</gene>
<dbReference type="PANTHER" id="PTHR21197">
    <property type="entry name" value="UDP-GALACTOPYRANOSE MUTASE"/>
    <property type="match status" value="1"/>
</dbReference>
<keyword evidence="3" id="KW-1185">Reference proteome</keyword>
<dbReference type="SUPFAM" id="SSF54373">
    <property type="entry name" value="FAD-linked reductases, C-terminal domain"/>
    <property type="match status" value="1"/>
</dbReference>
<organism evidence="2 3">
    <name type="scientific">Haloferula sargassicola</name>
    <dbReference type="NCBI Taxonomy" id="490096"/>
    <lineage>
        <taxon>Bacteria</taxon>
        <taxon>Pseudomonadati</taxon>
        <taxon>Verrucomicrobiota</taxon>
        <taxon>Verrucomicrobiia</taxon>
        <taxon>Verrucomicrobiales</taxon>
        <taxon>Verrucomicrobiaceae</taxon>
        <taxon>Haloferula</taxon>
    </lineage>
</organism>
<dbReference type="EMBL" id="BAABRI010000005">
    <property type="protein sequence ID" value="GAA5481956.1"/>
    <property type="molecule type" value="Genomic_DNA"/>
</dbReference>
<reference evidence="2 3" key="1">
    <citation type="submission" date="2024-02" db="EMBL/GenBank/DDBJ databases">
        <title>Haloferula sargassicola NBRC 104335.</title>
        <authorList>
            <person name="Ichikawa N."/>
            <person name="Katano-Makiyama Y."/>
            <person name="Hidaka K."/>
        </authorList>
    </citation>
    <scope>NUCLEOTIDE SEQUENCE [LARGE SCALE GENOMIC DNA]</scope>
    <source>
        <strain evidence="2 3">NBRC 104335</strain>
    </source>
</reference>
<name>A0ABP9UMN3_9BACT</name>
<dbReference type="Pfam" id="PF13450">
    <property type="entry name" value="NAD_binding_8"/>
    <property type="match status" value="1"/>
</dbReference>
<dbReference type="Gene3D" id="3.40.50.720">
    <property type="entry name" value="NAD(P)-binding Rossmann-like Domain"/>
    <property type="match status" value="3"/>
</dbReference>
<evidence type="ECO:0000313" key="3">
    <source>
        <dbReference type="Proteomes" id="UP001476282"/>
    </source>
</evidence>
<feature type="domain" description="UDP-galactopyranose mutase C-terminal" evidence="1">
    <location>
        <begin position="114"/>
        <end position="308"/>
    </location>
</feature>
<sequence>MKVVVVGSGLAGAVAARFLADRGHRVEVFESREHVGGNCYDRWQDGVMVHQYGPHCFHTDKPEVWEFMNRFANFRETGFCVVANTPRGVIPVPFNDVSAEIVGDLSPEEIRELLFVDYSEKHWGIPWAEIPSSITGRVPKRREGRDCRYHLDRWQGIPREGFTRMFEAMLEGIPVHLGCGEDDWREVKADHVVFTGSIDDYFGRSLGTLEYRSLKFEYATEAKREHFQINECNRVNPWTRAVDHSHWLDQKVKRTVIGREYPCEWDGRNVRMYPKPFGGNPERFQKYWAAAKAERDVTFVGRLATYKYLDMDDVVAQVMLRLGGGRWSAR</sequence>
<proteinExistence type="predicted"/>
<comment type="caution">
    <text evidence="2">The sequence shown here is derived from an EMBL/GenBank/DDBJ whole genome shotgun (WGS) entry which is preliminary data.</text>
</comment>
<evidence type="ECO:0000313" key="2">
    <source>
        <dbReference type="EMBL" id="GAA5481956.1"/>
    </source>
</evidence>
<protein>
    <submittedName>
        <fullName evidence="2">UDP-galactopyranose mutase</fullName>
    </submittedName>
</protein>